<feature type="domain" description="Retrovirus-related Pol polyprotein from transposon TNT 1-94-like beta-barrel" evidence="1">
    <location>
        <begin position="10"/>
        <end position="95"/>
    </location>
</feature>
<dbReference type="Proteomes" id="UP001610728">
    <property type="component" value="Unassembled WGS sequence"/>
</dbReference>
<dbReference type="Gene3D" id="2.30.29.30">
    <property type="entry name" value="Pleckstrin-homology domain (PH domain)/Phosphotyrosine-binding domain (PTB)"/>
    <property type="match status" value="1"/>
</dbReference>
<keyword evidence="3" id="KW-1185">Reference proteome</keyword>
<evidence type="ECO:0000313" key="3">
    <source>
        <dbReference type="Proteomes" id="UP001610728"/>
    </source>
</evidence>
<dbReference type="EMBL" id="JABSNW010000008">
    <property type="protein sequence ID" value="KAL2885364.1"/>
    <property type="molecule type" value="Genomic_DNA"/>
</dbReference>
<gene>
    <name evidence="2" type="ORF">HOO65_080314</name>
</gene>
<sequence>MSEALPCPSWVWSTGSNAHAAKDRSWFCDDYTPFNSVVGHSMQNITTPVVGIGSVILPVQRTPGSQDPANHTTIRLRNVLHIPSALCNIIGCPIINDFGFTADRSIPGASGMLIDKQDRPVAYFKANEPLFQIKVADPPIGPKVGPSPLKPDGLYLINIRWPDEERKKWERLCASRAQKYSVPPLTTEEKQWLKKHWKKEYFFLRVHGLSIYKDEDREEGRVILRALMADSEDE</sequence>
<dbReference type="PANTHER" id="PTHR40628">
    <property type="entry name" value="CHROMO DOMAIN-CONTAINING PROTEIN"/>
    <property type="match status" value="1"/>
</dbReference>
<name>A0ABR4MAR8_9PEZI</name>
<comment type="caution">
    <text evidence="2">The sequence shown here is derived from an EMBL/GenBank/DDBJ whole genome shotgun (WGS) entry which is preliminary data.</text>
</comment>
<dbReference type="GeneID" id="98121050"/>
<reference evidence="2 3" key="1">
    <citation type="submission" date="2020-05" db="EMBL/GenBank/DDBJ databases">
        <title>Ceratocystis lukuohia genome.</title>
        <authorList>
            <person name="Harrington T.C."/>
            <person name="Kim K."/>
            <person name="Mayers C.G."/>
        </authorList>
    </citation>
    <scope>NUCLEOTIDE SEQUENCE [LARGE SCALE GENOMIC DNA]</scope>
    <source>
        <strain evidence="2 3">C4212</strain>
    </source>
</reference>
<dbReference type="RefSeq" id="XP_070856544.1">
    <property type="nucleotide sequence ID" value="XM_071004378.1"/>
</dbReference>
<protein>
    <recommendedName>
        <fullName evidence="1">Retrovirus-related Pol polyprotein from transposon TNT 1-94-like beta-barrel domain-containing protein</fullName>
    </recommendedName>
</protein>
<organism evidence="2 3">
    <name type="scientific">Ceratocystis lukuohia</name>
    <dbReference type="NCBI Taxonomy" id="2019550"/>
    <lineage>
        <taxon>Eukaryota</taxon>
        <taxon>Fungi</taxon>
        <taxon>Dikarya</taxon>
        <taxon>Ascomycota</taxon>
        <taxon>Pezizomycotina</taxon>
        <taxon>Sordariomycetes</taxon>
        <taxon>Hypocreomycetidae</taxon>
        <taxon>Microascales</taxon>
        <taxon>Ceratocystidaceae</taxon>
        <taxon>Ceratocystis</taxon>
    </lineage>
</organism>
<accession>A0ABR4MAR8</accession>
<dbReference type="PANTHER" id="PTHR40628:SF1">
    <property type="entry name" value="CHROMO DOMAIN-CONTAINING PROTEIN"/>
    <property type="match status" value="1"/>
</dbReference>
<proteinExistence type="predicted"/>
<evidence type="ECO:0000259" key="1">
    <source>
        <dbReference type="Pfam" id="PF22936"/>
    </source>
</evidence>
<dbReference type="Pfam" id="PF22936">
    <property type="entry name" value="Pol_BBD"/>
    <property type="match status" value="1"/>
</dbReference>
<dbReference type="InterPro" id="IPR054722">
    <property type="entry name" value="PolX-like_BBD"/>
</dbReference>
<dbReference type="InterPro" id="IPR011993">
    <property type="entry name" value="PH-like_dom_sf"/>
</dbReference>
<evidence type="ECO:0000313" key="2">
    <source>
        <dbReference type="EMBL" id="KAL2885364.1"/>
    </source>
</evidence>